<evidence type="ECO:0000256" key="5">
    <source>
        <dbReference type="ARBA" id="ARBA00022927"/>
    </source>
</evidence>
<evidence type="ECO:0000256" key="1">
    <source>
        <dbReference type="ARBA" id="ARBA00004395"/>
    </source>
</evidence>
<keyword evidence="5" id="KW-0653">Protein transport</keyword>
<evidence type="ECO:0000313" key="10">
    <source>
        <dbReference type="EMBL" id="EWM25260.1"/>
    </source>
</evidence>
<comment type="caution">
    <text evidence="10">The sequence shown here is derived from an EMBL/GenBank/DDBJ whole genome shotgun (WGS) entry which is preliminary data.</text>
</comment>
<feature type="region of interest" description="Disordered" evidence="9">
    <location>
        <begin position="96"/>
        <end position="159"/>
    </location>
</feature>
<dbReference type="GO" id="GO:0017119">
    <property type="term" value="C:Golgi transport complex"/>
    <property type="evidence" value="ECO:0007669"/>
    <property type="project" value="InterPro"/>
</dbReference>
<dbReference type="InterPro" id="IPR019335">
    <property type="entry name" value="COG7"/>
</dbReference>
<evidence type="ECO:0000256" key="7">
    <source>
        <dbReference type="ARBA" id="ARBA00023136"/>
    </source>
</evidence>
<evidence type="ECO:0000256" key="2">
    <source>
        <dbReference type="ARBA" id="ARBA00005831"/>
    </source>
</evidence>
<keyword evidence="4" id="KW-0813">Transport</keyword>
<evidence type="ECO:0000256" key="3">
    <source>
        <dbReference type="ARBA" id="ARBA00020984"/>
    </source>
</evidence>
<dbReference type="GO" id="GO:0006890">
    <property type="term" value="P:retrograde vesicle-mediated transport, Golgi to endoplasmic reticulum"/>
    <property type="evidence" value="ECO:0007669"/>
    <property type="project" value="TreeGrafter"/>
</dbReference>
<evidence type="ECO:0000313" key="11">
    <source>
        <dbReference type="Proteomes" id="UP000019335"/>
    </source>
</evidence>
<comment type="subcellular location">
    <subcellularLocation>
        <location evidence="1">Golgi apparatus membrane</location>
        <topology evidence="1">Peripheral membrane protein</topology>
    </subcellularLocation>
</comment>
<dbReference type="GO" id="GO:0000139">
    <property type="term" value="C:Golgi membrane"/>
    <property type="evidence" value="ECO:0007669"/>
    <property type="project" value="UniProtKB-SubCell"/>
</dbReference>
<evidence type="ECO:0000256" key="4">
    <source>
        <dbReference type="ARBA" id="ARBA00022448"/>
    </source>
</evidence>
<dbReference type="GO" id="GO:0007030">
    <property type="term" value="P:Golgi organization"/>
    <property type="evidence" value="ECO:0007669"/>
    <property type="project" value="TreeGrafter"/>
</dbReference>
<proteinExistence type="inferred from homology"/>
<evidence type="ECO:0000256" key="9">
    <source>
        <dbReference type="SAM" id="MobiDB-lite"/>
    </source>
</evidence>
<sequence length="159" mass="16930">MDLAPFSQHTFDARAWVESILTPEKRDGETLDAYVSAVSMQLQLLAQELNGELERGMMELTGSLPRAMTELCLLETSGRSLEQELGHVLAQAVKAQDRGEAGGRRGGGRRPRADLGAVTQGEAQHVSMPGHAHGGGALATRRPRGHGALRRGRLGAGEG</sequence>
<name>W7TE27_9STRA</name>
<dbReference type="Proteomes" id="UP000019335">
    <property type="component" value="Chromosome 11"/>
</dbReference>
<dbReference type="PANTHER" id="PTHR21443">
    <property type="entry name" value="CONSERVED OLIGOMERIC GOLGI COMPLEX COMPONENT 7"/>
    <property type="match status" value="1"/>
</dbReference>
<keyword evidence="7" id="KW-0472">Membrane</keyword>
<dbReference type="Pfam" id="PF10191">
    <property type="entry name" value="COG7"/>
    <property type="match status" value="1"/>
</dbReference>
<keyword evidence="6" id="KW-0333">Golgi apparatus</keyword>
<dbReference type="AlphaFoldDB" id="W7TE27"/>
<feature type="non-terminal residue" evidence="10">
    <location>
        <position position="159"/>
    </location>
</feature>
<dbReference type="OrthoDB" id="245173at2759"/>
<evidence type="ECO:0000256" key="6">
    <source>
        <dbReference type="ARBA" id="ARBA00023034"/>
    </source>
</evidence>
<comment type="similarity">
    <text evidence="2">Belongs to the COG7 family.</text>
</comment>
<dbReference type="EMBL" id="AZIL01000983">
    <property type="protein sequence ID" value="EWM25260.1"/>
    <property type="molecule type" value="Genomic_DNA"/>
</dbReference>
<feature type="compositionally biased region" description="Basic residues" evidence="9">
    <location>
        <begin position="141"/>
        <end position="153"/>
    </location>
</feature>
<gene>
    <name evidence="10" type="ORF">Naga_101408g3</name>
</gene>
<organism evidence="10 11">
    <name type="scientific">Nannochloropsis gaditana</name>
    <dbReference type="NCBI Taxonomy" id="72520"/>
    <lineage>
        <taxon>Eukaryota</taxon>
        <taxon>Sar</taxon>
        <taxon>Stramenopiles</taxon>
        <taxon>Ochrophyta</taxon>
        <taxon>Eustigmatophyceae</taxon>
        <taxon>Eustigmatales</taxon>
        <taxon>Monodopsidaceae</taxon>
        <taxon>Nannochloropsis</taxon>
    </lineage>
</organism>
<evidence type="ECO:0000256" key="8">
    <source>
        <dbReference type="ARBA" id="ARBA00031345"/>
    </source>
</evidence>
<reference evidence="10 11" key="1">
    <citation type="journal article" date="2014" name="Mol. Plant">
        <title>Chromosome Scale Genome Assembly and Transcriptome Profiling of Nannochloropsis gaditana in Nitrogen Depletion.</title>
        <authorList>
            <person name="Corteggiani Carpinelli E."/>
            <person name="Telatin A."/>
            <person name="Vitulo N."/>
            <person name="Forcato C."/>
            <person name="D'Angelo M."/>
            <person name="Schiavon R."/>
            <person name="Vezzi A."/>
            <person name="Giacometti G.M."/>
            <person name="Morosinotto T."/>
            <person name="Valle G."/>
        </authorList>
    </citation>
    <scope>NUCLEOTIDE SEQUENCE [LARGE SCALE GENOMIC DNA]</scope>
    <source>
        <strain evidence="10 11">B-31</strain>
    </source>
</reference>
<accession>W7TE27</accession>
<dbReference type="GO" id="GO:0006886">
    <property type="term" value="P:intracellular protein transport"/>
    <property type="evidence" value="ECO:0007669"/>
    <property type="project" value="InterPro"/>
</dbReference>
<dbReference type="PANTHER" id="PTHR21443:SF0">
    <property type="entry name" value="CONSERVED OLIGOMERIC GOLGI COMPLEX SUBUNIT 7"/>
    <property type="match status" value="1"/>
</dbReference>
<keyword evidence="11" id="KW-1185">Reference proteome</keyword>
<protein>
    <recommendedName>
        <fullName evidence="3">Conserved oligomeric Golgi complex subunit 7</fullName>
    </recommendedName>
    <alternativeName>
        <fullName evidence="8">Component of oligomeric Golgi complex 7</fullName>
    </alternativeName>
</protein>